<dbReference type="GO" id="GO:0006189">
    <property type="term" value="P:'de novo' IMP biosynthetic process"/>
    <property type="evidence" value="ECO:0007669"/>
    <property type="project" value="UniProtKB-UniPathway"/>
</dbReference>
<dbReference type="InterPro" id="IPR028923">
    <property type="entry name" value="SAICAR_synt/ADE2_N"/>
</dbReference>
<dbReference type="InterPro" id="IPR018236">
    <property type="entry name" value="SAICAR_synthetase_CS"/>
</dbReference>
<organism evidence="10">
    <name type="scientific">bioreactor metagenome</name>
    <dbReference type="NCBI Taxonomy" id="1076179"/>
    <lineage>
        <taxon>unclassified sequences</taxon>
        <taxon>metagenomes</taxon>
        <taxon>ecological metagenomes</taxon>
    </lineage>
</organism>
<gene>
    <name evidence="10" type="primary">purC_8</name>
    <name evidence="10" type="ORF">SDC9_15390</name>
</gene>
<evidence type="ECO:0000256" key="8">
    <source>
        <dbReference type="ARBA" id="ARBA00048475"/>
    </source>
</evidence>
<dbReference type="AlphaFoldDB" id="A0A644TRR6"/>
<dbReference type="GO" id="GO:0005737">
    <property type="term" value="C:cytoplasm"/>
    <property type="evidence" value="ECO:0007669"/>
    <property type="project" value="TreeGrafter"/>
</dbReference>
<dbReference type="UniPathway" id="UPA00074">
    <property type="reaction ID" value="UER00131"/>
</dbReference>
<keyword evidence="5" id="KW-0658">Purine biosynthesis</keyword>
<dbReference type="PANTHER" id="PTHR43700">
    <property type="entry name" value="PHOSPHORIBOSYLAMINOIMIDAZOLE-SUCCINOCARBOXAMIDE SYNTHASE"/>
    <property type="match status" value="1"/>
</dbReference>
<dbReference type="EC" id="6.3.2.6" evidence="2"/>
<accession>A0A644TRR6</accession>
<dbReference type="Gene3D" id="3.30.200.20">
    <property type="entry name" value="Phosphorylase Kinase, domain 1"/>
    <property type="match status" value="1"/>
</dbReference>
<keyword evidence="4" id="KW-0547">Nucleotide-binding</keyword>
<dbReference type="NCBIfam" id="NF010568">
    <property type="entry name" value="PRK13961.1"/>
    <property type="match status" value="1"/>
</dbReference>
<dbReference type="HAMAP" id="MF_00137">
    <property type="entry name" value="SAICAR_synth"/>
    <property type="match status" value="1"/>
</dbReference>
<dbReference type="CDD" id="cd01414">
    <property type="entry name" value="SAICAR_synt_Sc"/>
    <property type="match status" value="1"/>
</dbReference>
<keyword evidence="3 10" id="KW-0436">Ligase</keyword>
<evidence type="ECO:0000259" key="9">
    <source>
        <dbReference type="Pfam" id="PF01259"/>
    </source>
</evidence>
<name>A0A644TRR6_9ZZZZ</name>
<feature type="domain" description="SAICAR synthetase/ADE2 N-terminal" evidence="9">
    <location>
        <begin position="45"/>
        <end position="286"/>
    </location>
</feature>
<reference evidence="10" key="1">
    <citation type="submission" date="2019-08" db="EMBL/GenBank/DDBJ databases">
        <authorList>
            <person name="Kucharzyk K."/>
            <person name="Murdoch R.W."/>
            <person name="Higgins S."/>
            <person name="Loffler F."/>
        </authorList>
    </citation>
    <scope>NUCLEOTIDE SEQUENCE</scope>
</reference>
<comment type="pathway">
    <text evidence="1">Purine metabolism; IMP biosynthesis via de novo pathway; 5-amino-1-(5-phospho-D-ribosyl)imidazole-4-carboxamide from 5-amino-1-(5-phospho-D-ribosyl)imidazole-4-carboxylate: step 1/2.</text>
</comment>
<dbReference type="SUPFAM" id="SSF56104">
    <property type="entry name" value="SAICAR synthase-like"/>
    <property type="match status" value="1"/>
</dbReference>
<dbReference type="PANTHER" id="PTHR43700:SF1">
    <property type="entry name" value="PHOSPHORIBOSYLAMINOIMIDAZOLE-SUCCINOCARBOXAMIDE SYNTHASE"/>
    <property type="match status" value="1"/>
</dbReference>
<dbReference type="GO" id="GO:0005524">
    <property type="term" value="F:ATP binding"/>
    <property type="evidence" value="ECO:0007669"/>
    <property type="project" value="UniProtKB-KW"/>
</dbReference>
<evidence type="ECO:0000313" key="10">
    <source>
        <dbReference type="EMBL" id="MPL69643.1"/>
    </source>
</evidence>
<dbReference type="PROSITE" id="PS01058">
    <property type="entry name" value="SAICAR_SYNTHETASE_2"/>
    <property type="match status" value="1"/>
</dbReference>
<evidence type="ECO:0000256" key="6">
    <source>
        <dbReference type="ARBA" id="ARBA00022840"/>
    </source>
</evidence>
<proteinExistence type="inferred from homology"/>
<evidence type="ECO:0000256" key="3">
    <source>
        <dbReference type="ARBA" id="ARBA00022598"/>
    </source>
</evidence>
<evidence type="ECO:0000256" key="5">
    <source>
        <dbReference type="ARBA" id="ARBA00022755"/>
    </source>
</evidence>
<dbReference type="FunFam" id="3.30.200.20:FF:000199">
    <property type="entry name" value="Phosphoribosylaminoimidazole-succinocarboxamide synthase"/>
    <property type="match status" value="1"/>
</dbReference>
<evidence type="ECO:0000256" key="1">
    <source>
        <dbReference type="ARBA" id="ARBA00004672"/>
    </source>
</evidence>
<comment type="caution">
    <text evidence="10">The sequence shown here is derived from an EMBL/GenBank/DDBJ whole genome shotgun (WGS) entry which is preliminary data.</text>
</comment>
<evidence type="ECO:0000256" key="7">
    <source>
        <dbReference type="ARBA" id="ARBA00030409"/>
    </source>
</evidence>
<dbReference type="GO" id="GO:0004639">
    <property type="term" value="F:phosphoribosylaminoimidazolesuccinocarboxamide synthase activity"/>
    <property type="evidence" value="ECO:0007669"/>
    <property type="project" value="UniProtKB-EC"/>
</dbReference>
<protein>
    <recommendedName>
        <fullName evidence="2">phosphoribosylaminoimidazolesuccinocarboxamide synthase</fullName>
        <ecNumber evidence="2">6.3.2.6</ecNumber>
    </recommendedName>
    <alternativeName>
        <fullName evidence="7">SAICAR synthetase</fullName>
    </alternativeName>
</protein>
<dbReference type="NCBIfam" id="NF009251">
    <property type="entry name" value="PRK12607.1"/>
    <property type="match status" value="1"/>
</dbReference>
<evidence type="ECO:0000256" key="4">
    <source>
        <dbReference type="ARBA" id="ARBA00022741"/>
    </source>
</evidence>
<comment type="catalytic activity">
    <reaction evidence="8">
        <text>5-amino-1-(5-phospho-D-ribosyl)imidazole-4-carboxylate + L-aspartate + ATP = (2S)-2-[5-amino-1-(5-phospho-beta-D-ribosyl)imidazole-4-carboxamido]succinate + ADP + phosphate + 2 H(+)</text>
        <dbReference type="Rhea" id="RHEA:22628"/>
        <dbReference type="ChEBI" id="CHEBI:15378"/>
        <dbReference type="ChEBI" id="CHEBI:29991"/>
        <dbReference type="ChEBI" id="CHEBI:30616"/>
        <dbReference type="ChEBI" id="CHEBI:43474"/>
        <dbReference type="ChEBI" id="CHEBI:58443"/>
        <dbReference type="ChEBI" id="CHEBI:77657"/>
        <dbReference type="ChEBI" id="CHEBI:456216"/>
        <dbReference type="EC" id="6.3.2.6"/>
    </reaction>
</comment>
<evidence type="ECO:0000256" key="2">
    <source>
        <dbReference type="ARBA" id="ARBA00012217"/>
    </source>
</evidence>
<dbReference type="EMBL" id="VSSQ01000048">
    <property type="protein sequence ID" value="MPL69643.1"/>
    <property type="molecule type" value="Genomic_DNA"/>
</dbReference>
<sequence length="344" mass="39548">MHNFSGITCPGKVLFRFILLLNLIISKMSNAITKTSFKLPGQTDLYVGKVRDVYHIKDELLVMVTTDRISAFDVVLPRGIPYKGQVLNQIAAKFLDATEDILPNWKIATPDPMVTVGRLCEPFKVEMVIRGYLSGHAWREYKEGKRLICGVPMPEGMKENDRFPEPIITPTTKAAVGHDEDIPREEILKLGLVDEAEYLKLEDYTRKLYQRGTEMAAHMGLILVDTKYEFGKDGDEIYLIDEIHTPDSSRYFYLEGYEKRQAAGESQKQLSKEFVREWLIANNFQGKEGQVMPEMTDLFVNQVSERYIELYESITGSKFERADISDVLTRVEQNILKFITAYYR</sequence>
<dbReference type="Gene3D" id="3.30.470.20">
    <property type="entry name" value="ATP-grasp fold, B domain"/>
    <property type="match status" value="1"/>
</dbReference>
<dbReference type="Pfam" id="PF01259">
    <property type="entry name" value="SAICAR_synt"/>
    <property type="match status" value="1"/>
</dbReference>
<keyword evidence="6" id="KW-0067">ATP-binding</keyword>